<name>A0A917M2N2_9SPHI</name>
<dbReference type="InterPro" id="IPR037523">
    <property type="entry name" value="VOC_core"/>
</dbReference>
<dbReference type="SUPFAM" id="SSF54593">
    <property type="entry name" value="Glyoxalase/Bleomycin resistance protein/Dihydroxybiphenyl dioxygenase"/>
    <property type="match status" value="1"/>
</dbReference>
<evidence type="ECO:0000313" key="4">
    <source>
        <dbReference type="Proteomes" id="UP000660862"/>
    </source>
</evidence>
<sequence length="153" mass="17385">MKQFIAIYMLVGMCLIGCTVNSYAQETKTVFNHVALSVYDLQKSTSFYQDVLLLDTIPEPFKIGKHKWFKIAPGFSLHLIMDATEIKEHNRNTHICFSVVDIDEFIARLGASGITYYSAGNEPGKVGTRVDGVKQLYIKDPDGYWIEINNEQR</sequence>
<dbReference type="PANTHER" id="PTHR46142:SF13">
    <property type="entry name" value="LACTOYLGLUTATHIONE LYASE_GLYOXALASE I FAMILY PROTEIN"/>
    <property type="match status" value="1"/>
</dbReference>
<feature type="chain" id="PRO_5037977664" evidence="1">
    <location>
        <begin position="25"/>
        <end position="153"/>
    </location>
</feature>
<evidence type="ECO:0000256" key="1">
    <source>
        <dbReference type="SAM" id="SignalP"/>
    </source>
</evidence>
<evidence type="ECO:0000259" key="2">
    <source>
        <dbReference type="PROSITE" id="PS51819"/>
    </source>
</evidence>
<dbReference type="AlphaFoldDB" id="A0A917M2N2"/>
<dbReference type="GO" id="GO:0016829">
    <property type="term" value="F:lyase activity"/>
    <property type="evidence" value="ECO:0007669"/>
    <property type="project" value="UniProtKB-KW"/>
</dbReference>
<feature type="domain" description="VOC" evidence="2">
    <location>
        <begin position="30"/>
        <end position="151"/>
    </location>
</feature>
<dbReference type="RefSeq" id="WP_229738480.1">
    <property type="nucleotide sequence ID" value="NZ_BMER01000001.1"/>
</dbReference>
<reference evidence="3" key="1">
    <citation type="journal article" date="2014" name="Int. J. Syst. Evol. Microbiol.">
        <title>Complete genome sequence of Corynebacterium casei LMG S-19264T (=DSM 44701T), isolated from a smear-ripened cheese.</title>
        <authorList>
            <consortium name="US DOE Joint Genome Institute (JGI-PGF)"/>
            <person name="Walter F."/>
            <person name="Albersmeier A."/>
            <person name="Kalinowski J."/>
            <person name="Ruckert C."/>
        </authorList>
    </citation>
    <scope>NUCLEOTIDE SEQUENCE</scope>
    <source>
        <strain evidence="3">CGMCC 1.12195</strain>
    </source>
</reference>
<accession>A0A917M2N2</accession>
<dbReference type="Proteomes" id="UP000660862">
    <property type="component" value="Unassembled WGS sequence"/>
</dbReference>
<dbReference type="PANTHER" id="PTHR46142">
    <property type="match status" value="1"/>
</dbReference>
<keyword evidence="3" id="KW-0456">Lyase</keyword>
<keyword evidence="4" id="KW-1185">Reference proteome</keyword>
<proteinExistence type="predicted"/>
<dbReference type="InterPro" id="IPR004360">
    <property type="entry name" value="Glyas_Fos-R_dOase_dom"/>
</dbReference>
<organism evidence="3 4">
    <name type="scientific">Parapedobacter pyrenivorans</name>
    <dbReference type="NCBI Taxonomy" id="1305674"/>
    <lineage>
        <taxon>Bacteria</taxon>
        <taxon>Pseudomonadati</taxon>
        <taxon>Bacteroidota</taxon>
        <taxon>Sphingobacteriia</taxon>
        <taxon>Sphingobacteriales</taxon>
        <taxon>Sphingobacteriaceae</taxon>
        <taxon>Parapedobacter</taxon>
    </lineage>
</organism>
<dbReference type="PROSITE" id="PS51819">
    <property type="entry name" value="VOC"/>
    <property type="match status" value="1"/>
</dbReference>
<dbReference type="InterPro" id="IPR029068">
    <property type="entry name" value="Glyas_Bleomycin-R_OHBP_Dase"/>
</dbReference>
<evidence type="ECO:0000313" key="3">
    <source>
        <dbReference type="EMBL" id="GGG73058.1"/>
    </source>
</evidence>
<feature type="signal peptide" evidence="1">
    <location>
        <begin position="1"/>
        <end position="24"/>
    </location>
</feature>
<dbReference type="Pfam" id="PF00903">
    <property type="entry name" value="Glyoxalase"/>
    <property type="match status" value="1"/>
</dbReference>
<keyword evidence="1" id="KW-0732">Signal</keyword>
<dbReference type="Gene3D" id="3.10.180.10">
    <property type="entry name" value="2,3-Dihydroxybiphenyl 1,2-Dioxygenase, domain 1"/>
    <property type="match status" value="1"/>
</dbReference>
<gene>
    <name evidence="3" type="primary">gloA</name>
    <name evidence="3" type="ORF">GCM10007415_00490</name>
</gene>
<dbReference type="EMBL" id="BMER01000001">
    <property type="protein sequence ID" value="GGG73058.1"/>
    <property type="molecule type" value="Genomic_DNA"/>
</dbReference>
<protein>
    <submittedName>
        <fullName evidence="3">Lactoylglutathione lyase</fullName>
    </submittedName>
</protein>
<comment type="caution">
    <text evidence="3">The sequence shown here is derived from an EMBL/GenBank/DDBJ whole genome shotgun (WGS) entry which is preliminary data.</text>
</comment>
<reference evidence="3" key="2">
    <citation type="submission" date="2020-09" db="EMBL/GenBank/DDBJ databases">
        <authorList>
            <person name="Sun Q."/>
            <person name="Zhou Y."/>
        </authorList>
    </citation>
    <scope>NUCLEOTIDE SEQUENCE</scope>
    <source>
        <strain evidence="3">CGMCC 1.12195</strain>
    </source>
</reference>